<keyword evidence="3" id="KW-1185">Reference proteome</keyword>
<dbReference type="InterPro" id="IPR013780">
    <property type="entry name" value="Glyco_hydro_b"/>
</dbReference>
<dbReference type="InterPro" id="IPR017853">
    <property type="entry name" value="GH"/>
</dbReference>
<sequence length="804" mass="89721">MQSGVAMRIRSCLTVFFYGVLSLALLSCSDEPEQAPRVKLTETVLVENVQRLGINLGDDFWYSGAVLTKERIPHGGFEGVLYRQITWGPRGGADWYADWFQTGEWGGILEGATATFLTGPAQGIPRRIMRIDRELVPGAEKNGPLPVYRFDRPLASPRLNDALLLESRQLDLGYVGQHGGSWWVFGENGGQVQSVSDPRPGSKGQQSVLLDARKKGCCAGILAPLLDSRWAEATGDWRVSFWAKGSGELVVYLGNFAHRGRHGASFQTVKLWPTWKKYTLEFSLKEFSWRLMGLGMSMHDGVLVLDEVSCKRLGDENPTAFRDDVLRTLRRFQPGVLRYLQLGGSSLENILRPREYRLAYSSSRSDAPSGQLWPVHPKSTGVARFHSYGLHEFLTLCESVGTSPWYCLPGTFTIQEMQGLIEYLAGPETTRMGALRAARGHPEPWTSAFEHIYLEVGNEAWNDMHPYRHAGFNLRAEYWESLFSAAALSPYSNSKIHCVAGSQAVNAHLSLRLAQDIPHASHLAIAPYILHDLSQHIASQGAEAVYMTALAVPRFALAEGELGHVLDALQERRGPALAVYEVNHHPTGGDAPEQACNDLVTGVGAGVNLVDWMLSLMERGVLVQNMFQLAQFEYPGSNQRRLRLWGCALNMKEGAERYRPTFLAAEMVNWVLQGKLLACEVSGSPMLRLADFVQPKPEEKENRELRRFSFPALRAYATKDGKNRGLVLVNLHPRESLRPELNLEGNPRFVRWAVLAAPKLEDSNEPEHRPEVHIEEEELSGLDVRSGITLPPHSLTVLSWEEDR</sequence>
<name>A0A1T4WQ78_9BACT</name>
<evidence type="ECO:0000313" key="3">
    <source>
        <dbReference type="Proteomes" id="UP000189733"/>
    </source>
</evidence>
<dbReference type="Proteomes" id="UP000189733">
    <property type="component" value="Unassembled WGS sequence"/>
</dbReference>
<dbReference type="AlphaFoldDB" id="A0A1T4WQ78"/>
<dbReference type="PANTHER" id="PTHR43576">
    <property type="entry name" value="ALPHA-L-ARABINOFURANOSIDASE C-RELATED"/>
    <property type="match status" value="1"/>
</dbReference>
<dbReference type="Gene3D" id="3.20.20.80">
    <property type="entry name" value="Glycosidases"/>
    <property type="match status" value="1"/>
</dbReference>
<feature type="domain" description="Alpha-L-arabinofuranosidase 1 catalytic" evidence="1">
    <location>
        <begin position="387"/>
        <end position="470"/>
    </location>
</feature>
<dbReference type="InterPro" id="IPR055235">
    <property type="entry name" value="ASD1_cat"/>
</dbReference>
<gene>
    <name evidence="2" type="ORF">SAMN02745702_02474</name>
</gene>
<dbReference type="Gene3D" id="2.60.40.1180">
    <property type="entry name" value="Golgi alpha-mannosidase II"/>
    <property type="match status" value="1"/>
</dbReference>
<accession>A0A1T4WQ78</accession>
<dbReference type="GO" id="GO:0000272">
    <property type="term" value="P:polysaccharide catabolic process"/>
    <property type="evidence" value="ECO:0007669"/>
    <property type="project" value="TreeGrafter"/>
</dbReference>
<dbReference type="STRING" id="1121442.SAMN02745702_02474"/>
<reference evidence="2 3" key="1">
    <citation type="submission" date="2017-02" db="EMBL/GenBank/DDBJ databases">
        <authorList>
            <person name="Peterson S.W."/>
        </authorList>
    </citation>
    <scope>NUCLEOTIDE SEQUENCE [LARGE SCALE GENOMIC DNA]</scope>
    <source>
        <strain evidence="2 3">DSM 18034</strain>
    </source>
</reference>
<dbReference type="EMBL" id="FUYA01000009">
    <property type="protein sequence ID" value="SKA79018.1"/>
    <property type="molecule type" value="Genomic_DNA"/>
</dbReference>
<organism evidence="2 3">
    <name type="scientific">Desulfobaculum bizertense DSM 18034</name>
    <dbReference type="NCBI Taxonomy" id="1121442"/>
    <lineage>
        <taxon>Bacteria</taxon>
        <taxon>Pseudomonadati</taxon>
        <taxon>Thermodesulfobacteriota</taxon>
        <taxon>Desulfovibrionia</taxon>
        <taxon>Desulfovibrionales</taxon>
        <taxon>Desulfovibrionaceae</taxon>
        <taxon>Desulfobaculum</taxon>
    </lineage>
</organism>
<proteinExistence type="predicted"/>
<protein>
    <submittedName>
        <fullName evidence="2">Alpha-L-arabinofuranosidase</fullName>
    </submittedName>
</protein>
<evidence type="ECO:0000313" key="2">
    <source>
        <dbReference type="EMBL" id="SKA79018.1"/>
    </source>
</evidence>
<dbReference type="SUPFAM" id="SSF51445">
    <property type="entry name" value="(Trans)glycosidases"/>
    <property type="match status" value="1"/>
</dbReference>
<dbReference type="Pfam" id="PF22848">
    <property type="entry name" value="ASD1_dom"/>
    <property type="match status" value="1"/>
</dbReference>
<dbReference type="SUPFAM" id="SSF51011">
    <property type="entry name" value="Glycosyl hydrolase domain"/>
    <property type="match status" value="1"/>
</dbReference>
<dbReference type="PANTHER" id="PTHR43576:SF3">
    <property type="entry name" value="ALPHA-L-ARABINOFURANOSIDASE C"/>
    <property type="match status" value="1"/>
</dbReference>
<evidence type="ECO:0000259" key="1">
    <source>
        <dbReference type="Pfam" id="PF22848"/>
    </source>
</evidence>